<accession>A0A0H2WYQ7</accession>
<dbReference type="EMBL" id="CP000046">
    <property type="protein sequence ID" value="AAW37889.1"/>
    <property type="molecule type" value="Genomic_DNA"/>
</dbReference>
<reference evidence="1 2" key="1">
    <citation type="journal article" date="2005" name="J. Bacteriol.">
        <title>Insights on evolution of virulence and resistance from the complete genome analysis of an early methicillin-resistant Staphylococcus aureus strain and a biofilm-producing methicillin-resistant Staphylococcus epidermidis strain.</title>
        <authorList>
            <person name="Gill S.R."/>
            <person name="Fouts D.E."/>
            <person name="Archer G.L."/>
            <person name="Mongodin E.F."/>
            <person name="Deboy R.T."/>
            <person name="Ravel J."/>
            <person name="Paulsen I.T."/>
            <person name="Kolonay J.F."/>
            <person name="Brinkac L."/>
            <person name="Beanan M."/>
            <person name="Dodson R.J."/>
            <person name="Daugherty S.C."/>
            <person name="Madupu R."/>
            <person name="Angiuoli S.V."/>
            <person name="Durkin A.S."/>
            <person name="Haft D.H."/>
            <person name="Vamathevan J."/>
            <person name="Khouri H."/>
            <person name="Utterback T."/>
            <person name="Lee C."/>
            <person name="Dimitrov G."/>
            <person name="Jiang L."/>
            <person name="Qin H."/>
            <person name="Weidman J."/>
            <person name="Tran K."/>
            <person name="Kang K."/>
            <person name="Hance I.R."/>
            <person name="Nelson K.E."/>
            <person name="Fraser C.M."/>
        </authorList>
    </citation>
    <scope>NUCLEOTIDE SEQUENCE [LARGE SCALE GENOMIC DNA]</scope>
    <source>
        <strain evidence="1 2">COL</strain>
    </source>
</reference>
<protein>
    <submittedName>
        <fullName evidence="1">Uncharacterized protein</fullName>
    </submittedName>
</protein>
<dbReference type="RefSeq" id="WP_001790198.1">
    <property type="nucleotide sequence ID" value="NC_002951.2"/>
</dbReference>
<dbReference type="HOGENOM" id="CLU_3222289_0_0_9"/>
<dbReference type="KEGG" id="sac:SACOL0919"/>
<evidence type="ECO:0000313" key="1">
    <source>
        <dbReference type="EMBL" id="AAW37889.1"/>
    </source>
</evidence>
<sequence>MMVDKATTQIQHDCGIRVLVFIKLIESYIKYSLDNSILVRLRFVV</sequence>
<dbReference type="AlphaFoldDB" id="A0A0H2WYQ7"/>
<proteinExistence type="predicted"/>
<dbReference type="Proteomes" id="UP000000530">
    <property type="component" value="Chromosome"/>
</dbReference>
<name>A0A0H2WYQ7_STAAC</name>
<evidence type="ECO:0000313" key="2">
    <source>
        <dbReference type="Proteomes" id="UP000000530"/>
    </source>
</evidence>
<gene>
    <name evidence="1" type="ordered locus">SACOL0919</name>
</gene>
<organism evidence="1 2">
    <name type="scientific">Staphylococcus aureus (strain COL)</name>
    <dbReference type="NCBI Taxonomy" id="93062"/>
    <lineage>
        <taxon>Bacteria</taxon>
        <taxon>Bacillati</taxon>
        <taxon>Bacillota</taxon>
        <taxon>Bacilli</taxon>
        <taxon>Bacillales</taxon>
        <taxon>Staphylococcaceae</taxon>
        <taxon>Staphylococcus</taxon>
    </lineage>
</organism>